<name>A0AAU9G660_DROMD</name>
<evidence type="ECO:0000313" key="2">
    <source>
        <dbReference type="EMBL" id="BFG03968.1"/>
    </source>
</evidence>
<dbReference type="AlphaFoldDB" id="A0AAU9G660"/>
<accession>A0AAU9G660</accession>
<dbReference type="Proteomes" id="UP001500889">
    <property type="component" value="Chromosome E"/>
</dbReference>
<dbReference type="EMBL" id="AP029267">
    <property type="protein sequence ID" value="BFG03968.1"/>
    <property type="molecule type" value="Genomic_DNA"/>
</dbReference>
<sequence length="256" mass="27529">MWNATEMENMWNAGAAAVAARRGHCQEMETLQPPSMTLPPAVPLALQGRKHGGQQSFGLNTLGRRYLQQSHQHSHYRRGCPLCGKFRYEAEAEVEAEDEVNPCDMSVESGSMRSREVPSEDANENGVLEGAEPATSPCPCTNNCDNEDGNGNHMIGEALLSDEANGNIQPATQEAINETTTTAISAVTDENDNAAAAATPSVTNEEEQPGGSQEQHQDLSSINENGFISMDMSKIIDRSGLPTYEGALKLESSGYV</sequence>
<evidence type="ECO:0000313" key="3">
    <source>
        <dbReference type="Proteomes" id="UP001500889"/>
    </source>
</evidence>
<evidence type="ECO:0000256" key="1">
    <source>
        <dbReference type="SAM" id="MobiDB-lite"/>
    </source>
</evidence>
<keyword evidence="3" id="KW-1185">Reference proteome</keyword>
<reference evidence="2 3" key="1">
    <citation type="submission" date="2024-02" db="EMBL/GenBank/DDBJ databases">
        <title>A chromosome-level genome assembly of Drosophila madeirensis, a fruit fly species endemic to Madeira island.</title>
        <authorList>
            <person name="Tomihara K."/>
            <person name="Llopart A."/>
            <person name="Yamamoto D."/>
        </authorList>
    </citation>
    <scope>NUCLEOTIDE SEQUENCE [LARGE SCALE GENOMIC DNA]</scope>
    <source>
        <strain evidence="2 3">RF1</strain>
    </source>
</reference>
<organism evidence="2 3">
    <name type="scientific">Drosophila madeirensis</name>
    <name type="common">Fruit fly</name>
    <dbReference type="NCBI Taxonomy" id="30013"/>
    <lineage>
        <taxon>Eukaryota</taxon>
        <taxon>Metazoa</taxon>
        <taxon>Ecdysozoa</taxon>
        <taxon>Arthropoda</taxon>
        <taxon>Hexapoda</taxon>
        <taxon>Insecta</taxon>
        <taxon>Pterygota</taxon>
        <taxon>Neoptera</taxon>
        <taxon>Endopterygota</taxon>
        <taxon>Diptera</taxon>
        <taxon>Brachycera</taxon>
        <taxon>Muscomorpha</taxon>
        <taxon>Ephydroidea</taxon>
        <taxon>Drosophilidae</taxon>
        <taxon>Drosophila</taxon>
        <taxon>Sophophora</taxon>
    </lineage>
</organism>
<gene>
    <name evidence="2" type="ORF">DMAD_03068</name>
</gene>
<feature type="region of interest" description="Disordered" evidence="1">
    <location>
        <begin position="195"/>
        <end position="218"/>
    </location>
</feature>
<proteinExistence type="predicted"/>
<protein>
    <submittedName>
        <fullName evidence="2">Uncharacterized protein</fullName>
    </submittedName>
</protein>